<feature type="transmembrane region" description="Helical" evidence="2">
    <location>
        <begin position="162"/>
        <end position="180"/>
    </location>
</feature>
<evidence type="ECO:0000313" key="4">
    <source>
        <dbReference type="Proteomes" id="UP001501195"/>
    </source>
</evidence>
<reference evidence="4" key="1">
    <citation type="journal article" date="2019" name="Int. J. Syst. Evol. Microbiol.">
        <title>The Global Catalogue of Microorganisms (GCM) 10K type strain sequencing project: providing services to taxonomists for standard genome sequencing and annotation.</title>
        <authorList>
            <consortium name="The Broad Institute Genomics Platform"/>
            <consortium name="The Broad Institute Genome Sequencing Center for Infectious Disease"/>
            <person name="Wu L."/>
            <person name="Ma J."/>
        </authorList>
    </citation>
    <scope>NUCLEOTIDE SEQUENCE [LARGE SCALE GENOMIC DNA]</scope>
    <source>
        <strain evidence="4">JCM 18126</strain>
    </source>
</reference>
<feature type="transmembrane region" description="Helical" evidence="2">
    <location>
        <begin position="210"/>
        <end position="229"/>
    </location>
</feature>
<feature type="region of interest" description="Disordered" evidence="1">
    <location>
        <begin position="1"/>
        <end position="23"/>
    </location>
</feature>
<keyword evidence="4" id="KW-1185">Reference proteome</keyword>
<organism evidence="3 4">
    <name type="scientific">Kineococcus glutinatus</name>
    <dbReference type="NCBI Taxonomy" id="1070872"/>
    <lineage>
        <taxon>Bacteria</taxon>
        <taxon>Bacillati</taxon>
        <taxon>Actinomycetota</taxon>
        <taxon>Actinomycetes</taxon>
        <taxon>Kineosporiales</taxon>
        <taxon>Kineosporiaceae</taxon>
        <taxon>Kineococcus</taxon>
    </lineage>
</organism>
<dbReference type="Proteomes" id="UP001501195">
    <property type="component" value="Unassembled WGS sequence"/>
</dbReference>
<evidence type="ECO:0008006" key="5">
    <source>
        <dbReference type="Google" id="ProtNLM"/>
    </source>
</evidence>
<proteinExistence type="predicted"/>
<dbReference type="EMBL" id="BAABIL010000017">
    <property type="protein sequence ID" value="GAA4962254.1"/>
    <property type="molecule type" value="Genomic_DNA"/>
</dbReference>
<evidence type="ECO:0000256" key="2">
    <source>
        <dbReference type="SAM" id="Phobius"/>
    </source>
</evidence>
<keyword evidence="2" id="KW-0812">Transmembrane</keyword>
<feature type="transmembrane region" description="Helical" evidence="2">
    <location>
        <begin position="108"/>
        <end position="131"/>
    </location>
</feature>
<gene>
    <name evidence="3" type="ORF">GCM10023225_02250</name>
</gene>
<keyword evidence="2" id="KW-0472">Membrane</keyword>
<feature type="transmembrane region" description="Helical" evidence="2">
    <location>
        <begin position="187"/>
        <end position="204"/>
    </location>
</feature>
<evidence type="ECO:0000313" key="3">
    <source>
        <dbReference type="EMBL" id="GAA4962254.1"/>
    </source>
</evidence>
<feature type="transmembrane region" description="Helical" evidence="2">
    <location>
        <begin position="76"/>
        <end position="96"/>
    </location>
</feature>
<dbReference type="RefSeq" id="WP_345710460.1">
    <property type="nucleotide sequence ID" value="NZ_BAABIL010000017.1"/>
</dbReference>
<comment type="caution">
    <text evidence="3">The sequence shown here is derived from an EMBL/GenBank/DDBJ whole genome shotgun (WGS) entry which is preliminary data.</text>
</comment>
<protein>
    <recommendedName>
        <fullName evidence="5">DUF4386 family protein</fullName>
    </recommendedName>
</protein>
<evidence type="ECO:0000256" key="1">
    <source>
        <dbReference type="SAM" id="MobiDB-lite"/>
    </source>
</evidence>
<name>A0ABP9H5D2_9ACTN</name>
<accession>A0ABP9H5D2</accession>
<keyword evidence="2" id="KW-1133">Transmembrane helix</keyword>
<sequence length="237" mass="23825">MSTTAPTSAAPGTAAPVPARAPRTGRGWALTGVLAGVGGITSIQASTAVDAAYREDLAGDAAGITEALAGQTTPLLVFHTATTLTTVLLLVVAAGLHRRLAAALPTGSLLPGIAAAGLGLTAVAGLMGSALDTEFVFGLQDTSRLVPETAALYGHWVGTVPWLWLGSGVAALAVAAAALRSAALPRWIGWVSLVLGVLTTLLGVSPLQYMAGMTGPVWLLVAMLGFWLGDRRGRVGA</sequence>